<protein>
    <recommendedName>
        <fullName evidence="3">Secreted protein</fullName>
    </recommendedName>
</protein>
<evidence type="ECO:0000313" key="1">
    <source>
        <dbReference type="EMBL" id="EEI63308.1"/>
    </source>
</evidence>
<gene>
    <name evidence="1" type="ORF">HMPREF0293_1212</name>
</gene>
<name>A0ABP2DXC0_9CORY</name>
<evidence type="ECO:0000313" key="2">
    <source>
        <dbReference type="Proteomes" id="UP000006237"/>
    </source>
</evidence>
<comment type="caution">
    <text evidence="1">The sequence shown here is derived from an EMBL/GenBank/DDBJ whole genome shotgun (WGS) entry which is preliminary data.</text>
</comment>
<evidence type="ECO:0008006" key="3">
    <source>
        <dbReference type="Google" id="ProtNLM"/>
    </source>
</evidence>
<reference evidence="1 2" key="1">
    <citation type="submission" date="2009-01" db="EMBL/GenBank/DDBJ databases">
        <authorList>
            <person name="Qin X."/>
            <person name="Bachman B."/>
            <person name="Battles P."/>
            <person name="Bell A."/>
            <person name="Bess C."/>
            <person name="Bickham C."/>
            <person name="Chaboub L."/>
            <person name="Chen D."/>
            <person name="Coyle M."/>
            <person name="Deiros D.R."/>
            <person name="Dinh H."/>
            <person name="Forbes L."/>
            <person name="Fowler G."/>
            <person name="Francisco L."/>
            <person name="Fu Q."/>
            <person name="Gubbala S."/>
            <person name="Hale W."/>
            <person name="Han Y."/>
            <person name="Hemphill L."/>
            <person name="Highlander S.K."/>
            <person name="Hirani K."/>
            <person name="Hogues M."/>
            <person name="Jackson L."/>
            <person name="Jakkamsetti A."/>
            <person name="Javaid M."/>
            <person name="Jiang H."/>
            <person name="Korchina V."/>
            <person name="Kovar C."/>
            <person name="Lara F."/>
            <person name="Lee S."/>
            <person name="Mata R."/>
            <person name="Mathew T."/>
            <person name="Moen C."/>
            <person name="Morales K."/>
            <person name="Munidasa M."/>
            <person name="Nazareth L."/>
            <person name="Ngo R."/>
            <person name="Nguyen L."/>
            <person name="Okwuonu G."/>
            <person name="Ongeri F."/>
            <person name="Patil S."/>
            <person name="Petrosino J."/>
            <person name="Pham C."/>
            <person name="Pham P."/>
            <person name="Pu L.-L."/>
            <person name="Puazo M."/>
            <person name="Raj R."/>
            <person name="Reid J."/>
            <person name="Rouhana J."/>
            <person name="Saada N."/>
            <person name="Shang Y."/>
            <person name="Simmons D."/>
            <person name="Thornton R."/>
            <person name="Warren J."/>
            <person name="Weissenberger G."/>
            <person name="Zhang J."/>
            <person name="Zhang L."/>
            <person name="Zhou C."/>
            <person name="Zhu D."/>
            <person name="Muzny D."/>
            <person name="Worley K."/>
            <person name="Gibbs R."/>
        </authorList>
    </citation>
    <scope>NUCLEOTIDE SEQUENCE [LARGE SCALE GENOMIC DNA]</scope>
    <source>
        <strain evidence="1 2">ATCC 51866</strain>
    </source>
</reference>
<sequence length="90" mass="10303">MLFISFSLKMSNGSKLVLVVYCTHTPTRTFHYDRFTIVFTTALYGVLYRPTHNTALQMVGKPIQRPRKTGAKCMRKVCDYFSSSTSAMRP</sequence>
<accession>A0ABP2DXC0</accession>
<organism evidence="1 2">
    <name type="scientific">Corynebacterium glucuronolyticum ATCC 51866</name>
    <dbReference type="NCBI Taxonomy" id="548478"/>
    <lineage>
        <taxon>Bacteria</taxon>
        <taxon>Bacillati</taxon>
        <taxon>Actinomycetota</taxon>
        <taxon>Actinomycetes</taxon>
        <taxon>Mycobacteriales</taxon>
        <taxon>Corynebacteriaceae</taxon>
        <taxon>Corynebacterium</taxon>
    </lineage>
</organism>
<dbReference type="Proteomes" id="UP000006237">
    <property type="component" value="Unassembled WGS sequence"/>
</dbReference>
<dbReference type="EMBL" id="ACHF01000029">
    <property type="protein sequence ID" value="EEI63308.1"/>
    <property type="molecule type" value="Genomic_DNA"/>
</dbReference>
<keyword evidence="2" id="KW-1185">Reference proteome</keyword>
<proteinExistence type="predicted"/>